<evidence type="ECO:0000256" key="2">
    <source>
        <dbReference type="SAM" id="SignalP"/>
    </source>
</evidence>
<feature type="chain" id="PRO_5042101415" description="Secreted protein" evidence="2">
    <location>
        <begin position="18"/>
        <end position="73"/>
    </location>
</feature>
<name>A0AAD3TH67_NEPGR</name>
<dbReference type="EMBL" id="BSYO01000035">
    <property type="protein sequence ID" value="GMH28896.1"/>
    <property type="molecule type" value="Genomic_DNA"/>
</dbReference>
<evidence type="ECO:0008006" key="5">
    <source>
        <dbReference type="Google" id="ProtNLM"/>
    </source>
</evidence>
<accession>A0AAD3TH67</accession>
<proteinExistence type="predicted"/>
<protein>
    <recommendedName>
        <fullName evidence="5">Secreted protein</fullName>
    </recommendedName>
</protein>
<gene>
    <name evidence="3" type="ORF">Nepgr_030739</name>
</gene>
<keyword evidence="4" id="KW-1185">Reference proteome</keyword>
<reference evidence="3" key="1">
    <citation type="submission" date="2023-05" db="EMBL/GenBank/DDBJ databases">
        <title>Nepenthes gracilis genome sequencing.</title>
        <authorList>
            <person name="Fukushima K."/>
        </authorList>
    </citation>
    <scope>NUCLEOTIDE SEQUENCE</scope>
    <source>
        <strain evidence="3">SING2019-196</strain>
    </source>
</reference>
<evidence type="ECO:0000313" key="3">
    <source>
        <dbReference type="EMBL" id="GMH28896.1"/>
    </source>
</evidence>
<organism evidence="3 4">
    <name type="scientific">Nepenthes gracilis</name>
    <name type="common">Slender pitcher plant</name>
    <dbReference type="NCBI Taxonomy" id="150966"/>
    <lineage>
        <taxon>Eukaryota</taxon>
        <taxon>Viridiplantae</taxon>
        <taxon>Streptophyta</taxon>
        <taxon>Embryophyta</taxon>
        <taxon>Tracheophyta</taxon>
        <taxon>Spermatophyta</taxon>
        <taxon>Magnoliopsida</taxon>
        <taxon>eudicotyledons</taxon>
        <taxon>Gunneridae</taxon>
        <taxon>Pentapetalae</taxon>
        <taxon>Caryophyllales</taxon>
        <taxon>Nepenthaceae</taxon>
        <taxon>Nepenthes</taxon>
    </lineage>
</organism>
<comment type="caution">
    <text evidence="3">The sequence shown here is derived from an EMBL/GenBank/DDBJ whole genome shotgun (WGS) entry which is preliminary data.</text>
</comment>
<feature type="signal peptide" evidence="2">
    <location>
        <begin position="1"/>
        <end position="17"/>
    </location>
</feature>
<keyword evidence="2" id="KW-0732">Signal</keyword>
<feature type="region of interest" description="Disordered" evidence="1">
    <location>
        <begin position="36"/>
        <end position="73"/>
    </location>
</feature>
<dbReference type="AlphaFoldDB" id="A0AAD3TH67"/>
<sequence>MLGGGMAMLPQPTLVTAAILVCSVSNSDIGHEGLTAGTSLAFSSGDDPFHDPHGLPSDLEPSFSSHDLIRQGL</sequence>
<dbReference type="Proteomes" id="UP001279734">
    <property type="component" value="Unassembled WGS sequence"/>
</dbReference>
<evidence type="ECO:0000256" key="1">
    <source>
        <dbReference type="SAM" id="MobiDB-lite"/>
    </source>
</evidence>
<evidence type="ECO:0000313" key="4">
    <source>
        <dbReference type="Proteomes" id="UP001279734"/>
    </source>
</evidence>